<dbReference type="NCBIfam" id="TIGR00696">
    <property type="entry name" value="wecG_tagA_cpsF"/>
    <property type="match status" value="1"/>
</dbReference>
<proteinExistence type="predicted"/>
<protein>
    <submittedName>
        <fullName evidence="3">Exopolysaccharide biosynthesis WecB/TagA/CpsF family protein</fullName>
    </submittedName>
</protein>
<dbReference type="InterPro" id="IPR004629">
    <property type="entry name" value="WecG_TagA_CpsF"/>
</dbReference>
<evidence type="ECO:0000313" key="3">
    <source>
        <dbReference type="EMBL" id="PTM97725.1"/>
    </source>
</evidence>
<accession>A0A2T5BFH3</accession>
<organism evidence="3 4">
    <name type="scientific">Mycoplana dimorpha</name>
    <dbReference type="NCBI Taxonomy" id="28320"/>
    <lineage>
        <taxon>Bacteria</taxon>
        <taxon>Pseudomonadati</taxon>
        <taxon>Pseudomonadota</taxon>
        <taxon>Alphaproteobacteria</taxon>
        <taxon>Hyphomicrobiales</taxon>
        <taxon>Rhizobiaceae</taxon>
        <taxon>Mycoplana</taxon>
    </lineage>
</organism>
<dbReference type="Pfam" id="PF03808">
    <property type="entry name" value="Glyco_tran_WecG"/>
    <property type="match status" value="1"/>
</dbReference>
<dbReference type="PANTHER" id="PTHR34136">
    <property type="match status" value="1"/>
</dbReference>
<keyword evidence="1" id="KW-0328">Glycosyltransferase</keyword>
<dbReference type="CDD" id="cd06533">
    <property type="entry name" value="Glyco_transf_WecG_TagA"/>
    <property type="match status" value="1"/>
</dbReference>
<keyword evidence="4" id="KW-1185">Reference proteome</keyword>
<reference evidence="3 4" key="1">
    <citation type="submission" date="2018-04" db="EMBL/GenBank/DDBJ databases">
        <title>Genomic Encyclopedia of Type Strains, Phase IV (KMG-IV): sequencing the most valuable type-strain genomes for metagenomic binning, comparative biology and taxonomic classification.</title>
        <authorList>
            <person name="Goeker M."/>
        </authorList>
    </citation>
    <scope>NUCLEOTIDE SEQUENCE [LARGE SCALE GENOMIC DNA]</scope>
    <source>
        <strain evidence="3 4">DSM 7138</strain>
    </source>
</reference>
<dbReference type="Proteomes" id="UP000241247">
    <property type="component" value="Unassembled WGS sequence"/>
</dbReference>
<comment type="caution">
    <text evidence="3">The sequence shown here is derived from an EMBL/GenBank/DDBJ whole genome shotgun (WGS) entry which is preliminary data.</text>
</comment>
<name>A0A2T5BFH3_MYCDI</name>
<sequence length="264" mass="29959">MNLRTNGSLVASQRDILGIPVCDLDWAAAFDFAARVADLPVGQTTIAFLNANNANLMLSDAEYRNALERQLVLPDGHGVDIASKLLHGHPFPANLNGTDFVPALLTYMETPKRIALIGAERDVLLRAAEKFKAHTPWHEFQAVSDGFFDRSKSDAVMAKVRELQPDILLVAMGSPVQEKWIDRHVTPGHARLVISVGALFDFVAGRVPRAPVRMRRFRLEWLYRLMQEPQRLWYRYIVGNPLFLYRVARYKLQILFGRRRNGRA</sequence>
<evidence type="ECO:0000313" key="4">
    <source>
        <dbReference type="Proteomes" id="UP000241247"/>
    </source>
</evidence>
<evidence type="ECO:0000256" key="2">
    <source>
        <dbReference type="ARBA" id="ARBA00022679"/>
    </source>
</evidence>
<keyword evidence="2" id="KW-0808">Transferase</keyword>
<dbReference type="RefSeq" id="WP_108001974.1">
    <property type="nucleotide sequence ID" value="NZ_JBHEEX010000001.1"/>
</dbReference>
<dbReference type="OrthoDB" id="9771846at2"/>
<dbReference type="GO" id="GO:0016758">
    <property type="term" value="F:hexosyltransferase activity"/>
    <property type="evidence" value="ECO:0007669"/>
    <property type="project" value="TreeGrafter"/>
</dbReference>
<dbReference type="AlphaFoldDB" id="A0A2T5BFH3"/>
<dbReference type="PANTHER" id="PTHR34136:SF1">
    <property type="entry name" value="UDP-N-ACETYL-D-MANNOSAMINURONIC ACID TRANSFERASE"/>
    <property type="match status" value="1"/>
</dbReference>
<gene>
    <name evidence="3" type="ORF">C7449_102604</name>
</gene>
<evidence type="ECO:0000256" key="1">
    <source>
        <dbReference type="ARBA" id="ARBA00022676"/>
    </source>
</evidence>
<dbReference type="EMBL" id="PZZZ01000002">
    <property type="protein sequence ID" value="PTM97725.1"/>
    <property type="molecule type" value="Genomic_DNA"/>
</dbReference>